<name>A0A9Q0K9Z9_9MAGN</name>
<accession>A0A9Q0K9Z9</accession>
<protein>
    <submittedName>
        <fullName evidence="1">Uncharacterized protein</fullName>
    </submittedName>
</protein>
<organism evidence="1 2">
    <name type="scientific">Protea cynaroides</name>
    <dbReference type="NCBI Taxonomy" id="273540"/>
    <lineage>
        <taxon>Eukaryota</taxon>
        <taxon>Viridiplantae</taxon>
        <taxon>Streptophyta</taxon>
        <taxon>Embryophyta</taxon>
        <taxon>Tracheophyta</taxon>
        <taxon>Spermatophyta</taxon>
        <taxon>Magnoliopsida</taxon>
        <taxon>Proteales</taxon>
        <taxon>Proteaceae</taxon>
        <taxon>Protea</taxon>
    </lineage>
</organism>
<sequence length="112" mass="12320">MLDGGINGVPLQSAVRCKIFQESPDGGIDSRSHGLLGRREKAVFAFVRSEALELSKEVGEVGSLQGRSGGDAWKVSAMAVVVSQRSFPICFFLWRLLDLFFLFDGFEMQFAT</sequence>
<dbReference type="Proteomes" id="UP001141806">
    <property type="component" value="Unassembled WGS sequence"/>
</dbReference>
<gene>
    <name evidence="1" type="ORF">NE237_018517</name>
</gene>
<proteinExistence type="predicted"/>
<dbReference type="AlphaFoldDB" id="A0A9Q0K9Z9"/>
<evidence type="ECO:0000313" key="2">
    <source>
        <dbReference type="Proteomes" id="UP001141806"/>
    </source>
</evidence>
<comment type="caution">
    <text evidence="1">The sequence shown here is derived from an EMBL/GenBank/DDBJ whole genome shotgun (WGS) entry which is preliminary data.</text>
</comment>
<reference evidence="1" key="1">
    <citation type="journal article" date="2023" name="Plant J.">
        <title>The genome of the king protea, Protea cynaroides.</title>
        <authorList>
            <person name="Chang J."/>
            <person name="Duong T.A."/>
            <person name="Schoeman C."/>
            <person name="Ma X."/>
            <person name="Roodt D."/>
            <person name="Barker N."/>
            <person name="Li Z."/>
            <person name="Van de Peer Y."/>
            <person name="Mizrachi E."/>
        </authorList>
    </citation>
    <scope>NUCLEOTIDE SEQUENCE</scope>
    <source>
        <tissue evidence="1">Young leaves</tissue>
    </source>
</reference>
<keyword evidence="2" id="KW-1185">Reference proteome</keyword>
<evidence type="ECO:0000313" key="1">
    <source>
        <dbReference type="EMBL" id="KAJ4966668.1"/>
    </source>
</evidence>
<dbReference type="EMBL" id="JAMYWD010000007">
    <property type="protein sequence ID" value="KAJ4966668.1"/>
    <property type="molecule type" value="Genomic_DNA"/>
</dbReference>